<dbReference type="GO" id="GO:0004566">
    <property type="term" value="F:beta-glucuronidase activity"/>
    <property type="evidence" value="ECO:0007669"/>
    <property type="project" value="TreeGrafter"/>
</dbReference>
<evidence type="ECO:0000256" key="2">
    <source>
        <dbReference type="SAM" id="SignalP"/>
    </source>
</evidence>
<comment type="similarity">
    <text evidence="1">Belongs to the glycosyl hydrolase 2 family.</text>
</comment>
<dbReference type="InterPro" id="IPR008979">
    <property type="entry name" value="Galactose-bd-like_sf"/>
</dbReference>
<feature type="signal peptide" evidence="2">
    <location>
        <begin position="1"/>
        <end position="17"/>
    </location>
</feature>
<accession>A0A0B1ST21</accession>
<proteinExistence type="inferred from homology"/>
<dbReference type="Gene3D" id="2.60.120.260">
    <property type="entry name" value="Galactose-binding domain-like"/>
    <property type="match status" value="1"/>
</dbReference>
<dbReference type="Pfam" id="PF02837">
    <property type="entry name" value="Glyco_hydro_2_N"/>
    <property type="match status" value="1"/>
</dbReference>
<keyword evidence="2" id="KW-0732">Signal</keyword>
<name>A0A0B1ST21_OESDE</name>
<feature type="chain" id="PRO_5002064964" evidence="2">
    <location>
        <begin position="18"/>
        <end position="237"/>
    </location>
</feature>
<gene>
    <name evidence="4" type="ORF">OESDEN_13614</name>
</gene>
<dbReference type="OrthoDB" id="408532at2759"/>
<dbReference type="GO" id="GO:0005615">
    <property type="term" value="C:extracellular space"/>
    <property type="evidence" value="ECO:0007669"/>
    <property type="project" value="TreeGrafter"/>
</dbReference>
<dbReference type="AlphaFoldDB" id="A0A0B1ST21"/>
<sequence>MVIGALLLVGLAPLCAAILGVQKNELRSAEPLDGLWTFVREQTNSDDVGLRNAWYAQDLRRFPNATVMPVPAAFNDMSAEAGLRDHVGWVWYQTSVIIQDRDMGQKLALRFGSVNYFAKVFFNSKEVGSHIGGHLPFEFDVSQIALFGRENKITVAVNNTLSWATIPQGDFNYMKDTSRNISGRNISRVPEGAFKNIGNFDFFNYAGILRSVYLLKLPQSHIVDVRILAEHMGKALQ</sequence>
<evidence type="ECO:0000259" key="3">
    <source>
        <dbReference type="Pfam" id="PF02837"/>
    </source>
</evidence>
<evidence type="ECO:0000313" key="4">
    <source>
        <dbReference type="EMBL" id="KHJ86627.1"/>
    </source>
</evidence>
<dbReference type="InterPro" id="IPR006104">
    <property type="entry name" value="Glyco_hydro_2_N"/>
</dbReference>
<dbReference type="PANTHER" id="PTHR10066:SF67">
    <property type="entry name" value="BETA-GLUCURONIDASE"/>
    <property type="match status" value="1"/>
</dbReference>
<protein>
    <submittedName>
        <fullName evidence="4">Glycosyl hydrolase family 2, sugar binding domain protein</fullName>
    </submittedName>
</protein>
<keyword evidence="4" id="KW-0378">Hydrolase</keyword>
<organism evidence="4 5">
    <name type="scientific">Oesophagostomum dentatum</name>
    <name type="common">Nodular worm</name>
    <dbReference type="NCBI Taxonomy" id="61180"/>
    <lineage>
        <taxon>Eukaryota</taxon>
        <taxon>Metazoa</taxon>
        <taxon>Ecdysozoa</taxon>
        <taxon>Nematoda</taxon>
        <taxon>Chromadorea</taxon>
        <taxon>Rhabditida</taxon>
        <taxon>Rhabditina</taxon>
        <taxon>Rhabditomorpha</taxon>
        <taxon>Strongyloidea</taxon>
        <taxon>Strongylidae</taxon>
        <taxon>Oesophagostomum</taxon>
    </lineage>
</organism>
<reference evidence="4 5" key="1">
    <citation type="submission" date="2014-03" db="EMBL/GenBank/DDBJ databases">
        <title>Draft genome of the hookworm Oesophagostomum dentatum.</title>
        <authorList>
            <person name="Mitreva M."/>
        </authorList>
    </citation>
    <scope>NUCLEOTIDE SEQUENCE [LARGE SCALE GENOMIC DNA]</scope>
    <source>
        <strain evidence="4 5">OD-Hann</strain>
    </source>
</reference>
<dbReference type="PANTHER" id="PTHR10066">
    <property type="entry name" value="BETA-GLUCURONIDASE"/>
    <property type="match status" value="1"/>
</dbReference>
<feature type="domain" description="Glycosyl hydrolases family 2 sugar binding" evidence="3">
    <location>
        <begin position="31"/>
        <end position="218"/>
    </location>
</feature>
<dbReference type="GO" id="GO:0019391">
    <property type="term" value="P:glucuronoside catabolic process"/>
    <property type="evidence" value="ECO:0007669"/>
    <property type="project" value="TreeGrafter"/>
</dbReference>
<dbReference type="Proteomes" id="UP000053660">
    <property type="component" value="Unassembled WGS sequence"/>
</dbReference>
<evidence type="ECO:0000256" key="1">
    <source>
        <dbReference type="ARBA" id="ARBA00007401"/>
    </source>
</evidence>
<evidence type="ECO:0000313" key="5">
    <source>
        <dbReference type="Proteomes" id="UP000053660"/>
    </source>
</evidence>
<dbReference type="GO" id="GO:0030246">
    <property type="term" value="F:carbohydrate binding"/>
    <property type="evidence" value="ECO:0007669"/>
    <property type="project" value="TreeGrafter"/>
</dbReference>
<dbReference type="GO" id="GO:0005975">
    <property type="term" value="P:carbohydrate metabolic process"/>
    <property type="evidence" value="ECO:0007669"/>
    <property type="project" value="InterPro"/>
</dbReference>
<dbReference type="FunFam" id="2.60.120.260:FF:000198">
    <property type="entry name" value="Beta-glucuronidase"/>
    <property type="match status" value="1"/>
</dbReference>
<dbReference type="EMBL" id="KN559814">
    <property type="protein sequence ID" value="KHJ86627.1"/>
    <property type="molecule type" value="Genomic_DNA"/>
</dbReference>
<dbReference type="SUPFAM" id="SSF49785">
    <property type="entry name" value="Galactose-binding domain-like"/>
    <property type="match status" value="1"/>
</dbReference>
<keyword evidence="5" id="KW-1185">Reference proteome</keyword>